<feature type="compositionally biased region" description="Basic residues" evidence="1">
    <location>
        <begin position="328"/>
        <end position="339"/>
    </location>
</feature>
<dbReference type="AlphaFoldDB" id="A0A0L0DIN9"/>
<feature type="compositionally biased region" description="Basic residues" evidence="1">
    <location>
        <begin position="232"/>
        <end position="244"/>
    </location>
</feature>
<feature type="region of interest" description="Disordered" evidence="1">
    <location>
        <begin position="1"/>
        <end position="62"/>
    </location>
</feature>
<keyword evidence="3" id="KW-1185">Reference proteome</keyword>
<dbReference type="STRING" id="461836.A0A0L0DIN9"/>
<feature type="compositionally biased region" description="Basic residues" evidence="1">
    <location>
        <begin position="349"/>
        <end position="360"/>
    </location>
</feature>
<accession>A0A0L0DIN9</accession>
<feature type="compositionally biased region" description="Low complexity" evidence="1">
    <location>
        <begin position="1"/>
        <end position="46"/>
    </location>
</feature>
<reference evidence="2 3" key="1">
    <citation type="submission" date="2010-05" db="EMBL/GenBank/DDBJ databases">
        <title>The Genome Sequence of Thecamonas trahens ATCC 50062.</title>
        <authorList>
            <consortium name="The Broad Institute Genome Sequencing Platform"/>
            <person name="Russ C."/>
            <person name="Cuomo C."/>
            <person name="Shea T."/>
            <person name="Young S.K."/>
            <person name="Zeng Q."/>
            <person name="Koehrsen M."/>
            <person name="Haas B."/>
            <person name="Borodovsky M."/>
            <person name="Guigo R."/>
            <person name="Alvarado L."/>
            <person name="Berlin A."/>
            <person name="Bochicchio J."/>
            <person name="Borenstein D."/>
            <person name="Chapman S."/>
            <person name="Chen Z."/>
            <person name="Freedman E."/>
            <person name="Gellesch M."/>
            <person name="Goldberg J."/>
            <person name="Griggs A."/>
            <person name="Gujja S."/>
            <person name="Heilman E."/>
            <person name="Heiman D."/>
            <person name="Hepburn T."/>
            <person name="Howarth C."/>
            <person name="Jen D."/>
            <person name="Larson L."/>
            <person name="Mehta T."/>
            <person name="Park D."/>
            <person name="Pearson M."/>
            <person name="Roberts A."/>
            <person name="Saif S."/>
            <person name="Shenoy N."/>
            <person name="Sisk P."/>
            <person name="Stolte C."/>
            <person name="Sykes S."/>
            <person name="Thomson T."/>
            <person name="Walk T."/>
            <person name="White J."/>
            <person name="Yandava C."/>
            <person name="Burger G."/>
            <person name="Gray M.W."/>
            <person name="Holland P.W.H."/>
            <person name="King N."/>
            <person name="Lang F.B.F."/>
            <person name="Roger A.J."/>
            <person name="Ruiz-Trillo I."/>
            <person name="Lander E."/>
            <person name="Nusbaum C."/>
        </authorList>
    </citation>
    <scope>NUCLEOTIDE SEQUENCE [LARGE SCALE GENOMIC DNA]</scope>
    <source>
        <strain evidence="2 3">ATCC 50062</strain>
    </source>
</reference>
<feature type="region of interest" description="Disordered" evidence="1">
    <location>
        <begin position="103"/>
        <end position="156"/>
    </location>
</feature>
<sequence length="360" mass="39180">MSSSSSYGGQSGTASDSLTSTSSSNGRSGTCSASDSATVSTSASSTGEYSRDGEGEGLFLNSGEDSPYFVGKFDLETRANTTVNAESPAPWWLASDDDALVLAAGDGRPNRSGSAHRRKSRAHKGSLKESKTRRRRKGSLPPERPKMTAQTLPVEELNKTWVASLKKEKRTLKKSLKAHLNKRKTSFSPKPVDITAELVKLRRSGADPVDPMDVARTTPVPPPAIRSPAPRSRSRSRSRTRTRLHFSSSSSSDATSTSSSAVSDSSSERLPLVEATNLDSLPRRSRSRSRSHSRSRSRSGSRSRSVKGKNERQAAREKKAAAAAARLERKRARARRRRERNAPKDRARAVARRARRLGHV</sequence>
<dbReference type="EMBL" id="GL349471">
    <property type="protein sequence ID" value="KNC51976.1"/>
    <property type="molecule type" value="Genomic_DNA"/>
</dbReference>
<dbReference type="GeneID" id="25566960"/>
<feature type="compositionally biased region" description="Basic residues" evidence="1">
    <location>
        <begin position="283"/>
        <end position="307"/>
    </location>
</feature>
<feature type="compositionally biased region" description="Basic and acidic residues" evidence="1">
    <location>
        <begin position="308"/>
        <end position="320"/>
    </location>
</feature>
<name>A0A0L0DIN9_THETB</name>
<evidence type="ECO:0000256" key="1">
    <source>
        <dbReference type="SAM" id="MobiDB-lite"/>
    </source>
</evidence>
<proteinExistence type="predicted"/>
<organism evidence="2 3">
    <name type="scientific">Thecamonas trahens ATCC 50062</name>
    <dbReference type="NCBI Taxonomy" id="461836"/>
    <lineage>
        <taxon>Eukaryota</taxon>
        <taxon>Apusozoa</taxon>
        <taxon>Apusomonadida</taxon>
        <taxon>Apusomonadidae</taxon>
        <taxon>Thecamonas</taxon>
    </lineage>
</organism>
<feature type="region of interest" description="Disordered" evidence="1">
    <location>
        <begin position="202"/>
        <end position="360"/>
    </location>
</feature>
<dbReference type="Proteomes" id="UP000054408">
    <property type="component" value="Unassembled WGS sequence"/>
</dbReference>
<feature type="compositionally biased region" description="Basic residues" evidence="1">
    <location>
        <begin position="114"/>
        <end position="138"/>
    </location>
</feature>
<evidence type="ECO:0000313" key="3">
    <source>
        <dbReference type="Proteomes" id="UP000054408"/>
    </source>
</evidence>
<dbReference type="RefSeq" id="XP_013755562.1">
    <property type="nucleotide sequence ID" value="XM_013900108.1"/>
</dbReference>
<feature type="compositionally biased region" description="Low complexity" evidence="1">
    <location>
        <begin position="245"/>
        <end position="265"/>
    </location>
</feature>
<protein>
    <submittedName>
        <fullName evidence="2">Uncharacterized protein</fullName>
    </submittedName>
</protein>
<gene>
    <name evidence="2" type="ORF">AMSG_08226</name>
</gene>
<evidence type="ECO:0000313" key="2">
    <source>
        <dbReference type="EMBL" id="KNC51976.1"/>
    </source>
</evidence>